<dbReference type="PROSITE" id="PS51192">
    <property type="entry name" value="HELICASE_ATP_BIND_1"/>
    <property type="match status" value="1"/>
</dbReference>
<dbReference type="Proteomes" id="UP001596012">
    <property type="component" value="Unassembled WGS sequence"/>
</dbReference>
<sequence length="771" mass="87101">MAQLPQLRTALRPYQQQAVDNGVTEFVLGAPRCRIDAPPGSGKTLIALHIVNRMAPAGTSIVVVPTLDLLEQTAGEWHKEGRPGRYLALSGDRDLPRNPALRGILTAVTDAATLAAELSQADGPVNVFATYHSLGKVADAHRLFHMPPWDVLVCDEAHRTAGNLHKPWAQLLDAHRIFAHHRLFTTATPRNFRPIPGQDLPVDIEVASMDDFNLYGQVVFRLSLADAIDRGLLADYRIVAVDVEDADLRTILNRNPMLAADSEGLRVAAAQVALQRAMHKHDLRRVLVFCPRIAVAEIFAETLPETAALMPKRLQGPLQVGTVNCNQSRYDRLTQVSAFKEASLTSSDKKPLRAVLTNCMIFAEGVDVPAIDAVLFTSPKTSTYQIVQAVGRALRPVPGQAKVAHIIVPIYKAPGQNLADAAKGTPFHILYQVLFALSLYDEHVFHRVFQLRHSISNPLHPAARPERADELIPLLRPYAEDPHNSIWEIGLECARRYREQHGHLKVPSSYCGPDRFYLGWWLGNQRSLRMNHSLKPERFEALDALGMIWEHPRTSIEHRLDIARAYHAQHGHLSPVPGERFRGMDFGRWINTCRNKTRRGQLPYCYQRALTEINPWWNAGWDKHGHWRRIYARALAAARRGELAFPDLAPDSDDRPLAHWLDQQLQVLPSLSSAQHNLLGALPLHHPLALLLRPPRSQSERAFAHGLRHAHAYWRAHQHLNVPYDHVVWDRGRSFRLGEWISDKRLRPYRLTREQLDALEALDMRWTRTLA</sequence>
<feature type="domain" description="Helicase ATP-binding" evidence="1">
    <location>
        <begin position="24"/>
        <end position="207"/>
    </location>
</feature>
<dbReference type="Pfam" id="PF00271">
    <property type="entry name" value="Helicase_C"/>
    <property type="match status" value="1"/>
</dbReference>
<evidence type="ECO:0000313" key="4">
    <source>
        <dbReference type="Proteomes" id="UP001596012"/>
    </source>
</evidence>
<accession>A0ABV8YYJ2</accession>
<name>A0ABV8YYJ2_9ACTN</name>
<dbReference type="Gene3D" id="6.10.140.530">
    <property type="match status" value="2"/>
</dbReference>
<evidence type="ECO:0000313" key="3">
    <source>
        <dbReference type="EMBL" id="MFC4469326.1"/>
    </source>
</evidence>
<protein>
    <submittedName>
        <fullName evidence="3">Helicase associated domain protein</fullName>
    </submittedName>
</protein>
<dbReference type="EMBL" id="JBHSFG010000059">
    <property type="protein sequence ID" value="MFC4469326.1"/>
    <property type="molecule type" value="Genomic_DNA"/>
</dbReference>
<dbReference type="PROSITE" id="PS51194">
    <property type="entry name" value="HELICASE_CTER"/>
    <property type="match status" value="1"/>
</dbReference>
<evidence type="ECO:0000259" key="2">
    <source>
        <dbReference type="PROSITE" id="PS51194"/>
    </source>
</evidence>
<dbReference type="InterPro" id="IPR005114">
    <property type="entry name" value="Helicase_assoc"/>
</dbReference>
<dbReference type="PANTHER" id="PTHR47396">
    <property type="entry name" value="TYPE I RESTRICTION ENZYME ECOKI R PROTEIN"/>
    <property type="match status" value="1"/>
</dbReference>
<dbReference type="SUPFAM" id="SSF52540">
    <property type="entry name" value="P-loop containing nucleoside triphosphate hydrolases"/>
    <property type="match status" value="1"/>
</dbReference>
<comment type="caution">
    <text evidence="3">The sequence shown here is derived from an EMBL/GenBank/DDBJ whole genome shotgun (WGS) entry which is preliminary data.</text>
</comment>
<dbReference type="InterPro" id="IPR001650">
    <property type="entry name" value="Helicase_C-like"/>
</dbReference>
<dbReference type="RefSeq" id="WP_386348112.1">
    <property type="nucleotide sequence ID" value="NZ_JBHSFG010000059.1"/>
</dbReference>
<keyword evidence="4" id="KW-1185">Reference proteome</keyword>
<dbReference type="InterPro" id="IPR050742">
    <property type="entry name" value="Helicase_Restrict-Modif_Enz"/>
</dbReference>
<feature type="domain" description="Helicase C-terminal" evidence="2">
    <location>
        <begin position="273"/>
        <end position="433"/>
    </location>
</feature>
<dbReference type="SMART" id="SM00487">
    <property type="entry name" value="DEXDc"/>
    <property type="match status" value="1"/>
</dbReference>
<dbReference type="Pfam" id="PF03457">
    <property type="entry name" value="HA"/>
    <property type="match status" value="3"/>
</dbReference>
<dbReference type="InterPro" id="IPR027417">
    <property type="entry name" value="P-loop_NTPase"/>
</dbReference>
<gene>
    <name evidence="3" type="ORF">ACFPH6_33240</name>
</gene>
<proteinExistence type="predicted"/>
<dbReference type="Gene3D" id="3.40.50.300">
    <property type="entry name" value="P-loop containing nucleotide triphosphate hydrolases"/>
    <property type="match status" value="2"/>
</dbReference>
<dbReference type="PANTHER" id="PTHR47396:SF1">
    <property type="entry name" value="ATP-DEPENDENT HELICASE IRC3-RELATED"/>
    <property type="match status" value="1"/>
</dbReference>
<dbReference type="Pfam" id="PF04851">
    <property type="entry name" value="ResIII"/>
    <property type="match status" value="1"/>
</dbReference>
<dbReference type="InterPro" id="IPR014001">
    <property type="entry name" value="Helicase_ATP-bd"/>
</dbReference>
<dbReference type="InterPro" id="IPR006935">
    <property type="entry name" value="Helicase/UvrB_N"/>
</dbReference>
<dbReference type="SMART" id="SM00490">
    <property type="entry name" value="HELICc"/>
    <property type="match status" value="1"/>
</dbReference>
<reference evidence="4" key="1">
    <citation type="journal article" date="2019" name="Int. J. Syst. Evol. Microbiol.">
        <title>The Global Catalogue of Microorganisms (GCM) 10K type strain sequencing project: providing services to taxonomists for standard genome sequencing and annotation.</title>
        <authorList>
            <consortium name="The Broad Institute Genomics Platform"/>
            <consortium name="The Broad Institute Genome Sequencing Center for Infectious Disease"/>
            <person name="Wu L."/>
            <person name="Ma J."/>
        </authorList>
    </citation>
    <scope>NUCLEOTIDE SEQUENCE [LARGE SCALE GENOMIC DNA]</scope>
    <source>
        <strain evidence="4">DT43</strain>
    </source>
</reference>
<organism evidence="3 4">
    <name type="scientific">Streptomyces xiangluensis</name>
    <dbReference type="NCBI Taxonomy" id="2665720"/>
    <lineage>
        <taxon>Bacteria</taxon>
        <taxon>Bacillati</taxon>
        <taxon>Actinomycetota</taxon>
        <taxon>Actinomycetes</taxon>
        <taxon>Kitasatosporales</taxon>
        <taxon>Streptomycetaceae</taxon>
        <taxon>Streptomyces</taxon>
    </lineage>
</organism>
<evidence type="ECO:0000259" key="1">
    <source>
        <dbReference type="PROSITE" id="PS51192"/>
    </source>
</evidence>